<dbReference type="AlphaFoldDB" id="A0A517ZB49"/>
<organism evidence="3 4">
    <name type="scientific">Maioricimonas rarisocia</name>
    <dbReference type="NCBI Taxonomy" id="2528026"/>
    <lineage>
        <taxon>Bacteria</taxon>
        <taxon>Pseudomonadati</taxon>
        <taxon>Planctomycetota</taxon>
        <taxon>Planctomycetia</taxon>
        <taxon>Planctomycetales</taxon>
        <taxon>Planctomycetaceae</taxon>
        <taxon>Maioricimonas</taxon>
    </lineage>
</organism>
<evidence type="ECO:0000256" key="1">
    <source>
        <dbReference type="ARBA" id="ARBA00022676"/>
    </source>
</evidence>
<dbReference type="Proteomes" id="UP000320496">
    <property type="component" value="Chromosome"/>
</dbReference>
<keyword evidence="4" id="KW-1185">Reference proteome</keyword>
<dbReference type="RefSeq" id="WP_145370821.1">
    <property type="nucleotide sequence ID" value="NZ_CP036275.1"/>
</dbReference>
<reference evidence="3 4" key="1">
    <citation type="submission" date="2019-02" db="EMBL/GenBank/DDBJ databases">
        <title>Deep-cultivation of Planctomycetes and their phenomic and genomic characterization uncovers novel biology.</title>
        <authorList>
            <person name="Wiegand S."/>
            <person name="Jogler M."/>
            <person name="Boedeker C."/>
            <person name="Pinto D."/>
            <person name="Vollmers J."/>
            <person name="Rivas-Marin E."/>
            <person name="Kohn T."/>
            <person name="Peeters S.H."/>
            <person name="Heuer A."/>
            <person name="Rast P."/>
            <person name="Oberbeckmann S."/>
            <person name="Bunk B."/>
            <person name="Jeske O."/>
            <person name="Meyerdierks A."/>
            <person name="Storesund J.E."/>
            <person name="Kallscheuer N."/>
            <person name="Luecker S."/>
            <person name="Lage O.M."/>
            <person name="Pohl T."/>
            <person name="Merkel B.J."/>
            <person name="Hornburger P."/>
            <person name="Mueller R.-W."/>
            <person name="Bruemmer F."/>
            <person name="Labrenz M."/>
            <person name="Spormann A.M."/>
            <person name="Op den Camp H."/>
            <person name="Overmann J."/>
            <person name="Amann R."/>
            <person name="Jetten M.S.M."/>
            <person name="Mascher T."/>
            <person name="Medema M.H."/>
            <person name="Devos D.P."/>
            <person name="Kaster A.-K."/>
            <person name="Ovreas L."/>
            <person name="Rohde M."/>
            <person name="Galperin M.Y."/>
            <person name="Jogler C."/>
        </authorList>
    </citation>
    <scope>NUCLEOTIDE SEQUENCE [LARGE SCALE GENOMIC DNA]</scope>
    <source>
        <strain evidence="3 4">Mal4</strain>
    </source>
</reference>
<keyword evidence="1 3" id="KW-0328">Glycosyltransferase</keyword>
<sequence>MSTRHEPYARIRRLALRGHFAMAQELLEQLVEEAPSVGATAAVARNDLAVLAALQGDVAGARRQLVSVVSDHPAAVAALENLQLLMGQQEPNELADRSSFRTRVAVVSMLFNWPSTGGGTVHTKELCQFLAGAGYEVLHIIAHHASWGVGQLQSDLGYPHEVLPFADRDWTAQTIRTRFRDAVDQFEPDAVIVTDSWNTKPLLCEAVSSHRYFVRIAALEAICPLNNVRLLFDEQGEFRQCDQNQLAAPGKCRRCVERSGHFSGQLHRAERALAGFEDAEYGQRLREAFERAAGVLVVNPSIADLVRPFAPAVHVIPSGFDDRRFPPPSPSLPAHADGTTRILFAGLPDEPMKGFAVLDQAATRLWEQRQDFEVVVTASPPASINPWLRYVGWQTQKQLPFLMQATDLLVFPTVAQEALGRSAVEAMACSRPVVASRIGGLSWVVEDERTGLLFAPGDVAGLCRQLERLLDDRELRGRLGAAGRAKFEKAFTWESVIQQQYMPLLGEPARKTN</sequence>
<dbReference type="PANTHER" id="PTHR12526">
    <property type="entry name" value="GLYCOSYLTRANSFERASE"/>
    <property type="match status" value="1"/>
</dbReference>
<dbReference type="EMBL" id="CP036275">
    <property type="protein sequence ID" value="QDU39661.1"/>
    <property type="molecule type" value="Genomic_DNA"/>
</dbReference>
<gene>
    <name evidence="3" type="primary">kanF_2</name>
    <name evidence="3" type="ORF">Mal4_40070</name>
</gene>
<proteinExistence type="predicted"/>
<dbReference type="EC" id="2.4.1.284" evidence="3"/>
<dbReference type="PANTHER" id="PTHR12526:SF510">
    <property type="entry name" value="D-INOSITOL 3-PHOSPHATE GLYCOSYLTRANSFERASE"/>
    <property type="match status" value="1"/>
</dbReference>
<dbReference type="OrthoDB" id="9802525at2"/>
<evidence type="ECO:0000313" key="4">
    <source>
        <dbReference type="Proteomes" id="UP000320496"/>
    </source>
</evidence>
<dbReference type="GO" id="GO:0102318">
    <property type="term" value="F:2-deoxystreptamine glucosyltransferase activity"/>
    <property type="evidence" value="ECO:0007669"/>
    <property type="project" value="UniProtKB-EC"/>
</dbReference>
<evidence type="ECO:0000313" key="3">
    <source>
        <dbReference type="EMBL" id="QDU39661.1"/>
    </source>
</evidence>
<dbReference type="SUPFAM" id="SSF53756">
    <property type="entry name" value="UDP-Glycosyltransferase/glycogen phosphorylase"/>
    <property type="match status" value="1"/>
</dbReference>
<protein>
    <submittedName>
        <fullName evidence="3">2-deoxystreptamine glucosyltransferase</fullName>
        <ecNumber evidence="3">2.4.1.284</ecNumber>
    </submittedName>
</protein>
<accession>A0A517ZB49</accession>
<keyword evidence="2 3" id="KW-0808">Transferase</keyword>
<dbReference type="KEGG" id="mri:Mal4_40070"/>
<dbReference type="Pfam" id="PF13692">
    <property type="entry name" value="Glyco_trans_1_4"/>
    <property type="match status" value="1"/>
</dbReference>
<dbReference type="Gene3D" id="3.40.50.2000">
    <property type="entry name" value="Glycogen Phosphorylase B"/>
    <property type="match status" value="2"/>
</dbReference>
<name>A0A517ZB49_9PLAN</name>
<evidence type="ECO:0000256" key="2">
    <source>
        <dbReference type="ARBA" id="ARBA00022679"/>
    </source>
</evidence>
<dbReference type="CDD" id="cd03801">
    <property type="entry name" value="GT4_PimA-like"/>
    <property type="match status" value="1"/>
</dbReference>